<dbReference type="GO" id="GO:0003964">
    <property type="term" value="F:RNA-directed DNA polymerase activity"/>
    <property type="evidence" value="ECO:0007669"/>
    <property type="project" value="UniProtKB-KW"/>
</dbReference>
<keyword evidence="1" id="KW-0695">RNA-directed DNA polymerase</keyword>
<keyword evidence="2" id="KW-1185">Reference proteome</keyword>
<dbReference type="CDD" id="cd09272">
    <property type="entry name" value="RNase_HI_RT_Ty1"/>
    <property type="match status" value="1"/>
</dbReference>
<dbReference type="InterPro" id="IPR021109">
    <property type="entry name" value="Peptidase_aspartic_dom_sf"/>
</dbReference>
<proteinExistence type="predicted"/>
<evidence type="ECO:0000313" key="1">
    <source>
        <dbReference type="EMBL" id="GJU05115.1"/>
    </source>
</evidence>
<dbReference type="EMBL" id="BQNB010021317">
    <property type="protein sequence ID" value="GJU05115.1"/>
    <property type="molecule type" value="Genomic_DNA"/>
</dbReference>
<accession>A0ABQ5IY09</accession>
<keyword evidence="1" id="KW-0548">Nucleotidyltransferase</keyword>
<dbReference type="CDD" id="cd00303">
    <property type="entry name" value="retropepsin_like"/>
    <property type="match status" value="1"/>
</dbReference>
<protein>
    <submittedName>
        <fullName evidence="1">Reverse transcriptase domain-containing protein</fullName>
    </submittedName>
</protein>
<dbReference type="PANTHER" id="PTHR33067">
    <property type="entry name" value="RNA-DIRECTED DNA POLYMERASE-RELATED"/>
    <property type="match status" value="1"/>
</dbReference>
<dbReference type="Proteomes" id="UP001151760">
    <property type="component" value="Unassembled WGS sequence"/>
</dbReference>
<gene>
    <name evidence="1" type="ORF">Tco_1121545</name>
</gene>
<evidence type="ECO:0000313" key="2">
    <source>
        <dbReference type="Proteomes" id="UP001151760"/>
    </source>
</evidence>
<comment type="caution">
    <text evidence="1">The sequence shown here is derived from an EMBL/GenBank/DDBJ whole genome shotgun (WGS) entry which is preliminary data.</text>
</comment>
<dbReference type="Gene3D" id="2.40.70.10">
    <property type="entry name" value="Acid Proteases"/>
    <property type="match status" value="1"/>
</dbReference>
<reference evidence="1" key="1">
    <citation type="journal article" date="2022" name="Int. J. Mol. Sci.">
        <title>Draft Genome of Tanacetum Coccineum: Genomic Comparison of Closely Related Tanacetum-Family Plants.</title>
        <authorList>
            <person name="Yamashiro T."/>
            <person name="Shiraishi A."/>
            <person name="Nakayama K."/>
            <person name="Satake H."/>
        </authorList>
    </citation>
    <scope>NUCLEOTIDE SEQUENCE</scope>
</reference>
<name>A0ABQ5IY09_9ASTR</name>
<keyword evidence="1" id="KW-0808">Transferase</keyword>
<organism evidence="1 2">
    <name type="scientific">Tanacetum coccineum</name>
    <dbReference type="NCBI Taxonomy" id="301880"/>
    <lineage>
        <taxon>Eukaryota</taxon>
        <taxon>Viridiplantae</taxon>
        <taxon>Streptophyta</taxon>
        <taxon>Embryophyta</taxon>
        <taxon>Tracheophyta</taxon>
        <taxon>Spermatophyta</taxon>
        <taxon>Magnoliopsida</taxon>
        <taxon>eudicotyledons</taxon>
        <taxon>Gunneridae</taxon>
        <taxon>Pentapetalae</taxon>
        <taxon>asterids</taxon>
        <taxon>campanulids</taxon>
        <taxon>Asterales</taxon>
        <taxon>Asteraceae</taxon>
        <taxon>Asteroideae</taxon>
        <taxon>Anthemideae</taxon>
        <taxon>Anthemidinae</taxon>
        <taxon>Tanacetum</taxon>
    </lineage>
</organism>
<reference evidence="1" key="2">
    <citation type="submission" date="2022-01" db="EMBL/GenBank/DDBJ databases">
        <authorList>
            <person name="Yamashiro T."/>
            <person name="Shiraishi A."/>
            <person name="Satake H."/>
            <person name="Nakayama K."/>
        </authorList>
    </citation>
    <scope>NUCLEOTIDE SEQUENCE</scope>
</reference>
<sequence length="455" mass="51855">MEQRMFAQLGYRKKKWGMRMNEGLWPLFILENHLETQFGEVETPHCAAADVEEKRDLWPSLRPKKAVTWKSLKEDTVADSTFESEYIAACEASIEAIWMKNFIEDLEVVPAIQDPIEIFCDNKSTVALTKEPKDHGKSTHIEKIYHFVQSKVEEGHMIVKHIRSEDNPVEPFTKALAKSRHDERARSIGLKNPLPVSLLKPPQSFILQESLAVALNGTLCLVNQERLRPIIVDDLSKWETIGFSVQQLSLPELTSTRMTLELANRSTALPEGVAEDVFVKVGKFYFLADFVVVDYNIDHRVPLILGGPFLRTERALIDVYVCSRSAQLYWIGSEDWAIPTPSDPIIASSSPSFTPFEGGDFILEEIETFLRTPKELSNLDDDYYNMEGDILYLEKLLNEDPSLTLPPMKNDDLKQVDVTMMKASIEEPPELELKDLPSHLKYSFLEGTQIKLTRP</sequence>
<dbReference type="PANTHER" id="PTHR33067:SF9">
    <property type="entry name" value="RNA-DIRECTED DNA POLYMERASE"/>
    <property type="match status" value="1"/>
</dbReference>